<dbReference type="AlphaFoldDB" id="A0A060DYN3"/>
<keyword evidence="9" id="KW-0067">ATP-binding</keyword>
<comment type="similarity">
    <text evidence="8">Belongs to the binding-protein-dependent transport system permease family. LivHM subfamily.</text>
</comment>
<keyword evidence="4" id="KW-0812">Transmembrane</keyword>
<evidence type="ECO:0000256" key="6">
    <source>
        <dbReference type="ARBA" id="ARBA00022989"/>
    </source>
</evidence>
<keyword evidence="5" id="KW-0029">Amino-acid transport</keyword>
<evidence type="ECO:0000256" key="1">
    <source>
        <dbReference type="ARBA" id="ARBA00004651"/>
    </source>
</evidence>
<evidence type="ECO:0000313" key="9">
    <source>
        <dbReference type="EMBL" id="AIB16178.1"/>
    </source>
</evidence>
<evidence type="ECO:0000256" key="7">
    <source>
        <dbReference type="ARBA" id="ARBA00023136"/>
    </source>
</evidence>
<dbReference type="InterPro" id="IPR001851">
    <property type="entry name" value="ABC_transp_permease"/>
</dbReference>
<evidence type="ECO:0000313" key="10">
    <source>
        <dbReference type="Proteomes" id="UP000027186"/>
    </source>
</evidence>
<dbReference type="EMBL" id="CP007797">
    <property type="protein sequence ID" value="AIB16178.1"/>
    <property type="molecule type" value="Genomic_DNA"/>
</dbReference>
<sequence length="285" mass="29706">MRFYLLLSLNALTVASLYFLVASGFSLIFGLLRTVNMAHGAFYLLGAYVGYDIASYTGSWLLGLVGAAVAVAVVGLAMHLTLLRTLGGDELRQALVTIGFAIVVGDLLLAHYGGITYQFTPPEILYGTTPLPVVRGYPTIRLVVIASALLVGLGLWLLIHRTKVGMLIRAGVDDRDILSAMGFNVQRVLLLVFALGAGLAGLAGVIGGSALSISPGEDARFLLSSLVVVIIGGMGSLAGAALGALLIGFAEQFGLAFIPNYATLLTFLLMVAVLAVRPQGLLGRG</sequence>
<evidence type="ECO:0000256" key="4">
    <source>
        <dbReference type="ARBA" id="ARBA00022692"/>
    </source>
</evidence>
<evidence type="ECO:0000256" key="5">
    <source>
        <dbReference type="ARBA" id="ARBA00022970"/>
    </source>
</evidence>
<protein>
    <submittedName>
        <fullName evidence="9">ABC transporter ATP-binding protein</fullName>
    </submittedName>
</protein>
<dbReference type="GO" id="GO:0006865">
    <property type="term" value="P:amino acid transport"/>
    <property type="evidence" value="ECO:0007669"/>
    <property type="project" value="UniProtKB-KW"/>
</dbReference>
<accession>A0A060DYN3</accession>
<keyword evidence="2" id="KW-0813">Transport</keyword>
<keyword evidence="7" id="KW-0472">Membrane</keyword>
<dbReference type="RefSeq" id="WP_040137922.1">
    <property type="nucleotide sequence ID" value="NZ_CP007797.1"/>
</dbReference>
<keyword evidence="6" id="KW-1133">Transmembrane helix</keyword>
<dbReference type="KEGG" id="abq:ABAZ39_30445"/>
<keyword evidence="9" id="KW-0547">Nucleotide-binding</keyword>
<keyword evidence="3" id="KW-1003">Cell membrane</keyword>
<reference evidence="9 10" key="1">
    <citation type="journal article" date="2014" name="Genome Announc.">
        <title>Complete Genome Sequence of the Model Rhizosphere Strain Azospirillum brasilense Az39, Successfully Applied in Agriculture.</title>
        <authorList>
            <person name="Rivera D."/>
            <person name="Revale S."/>
            <person name="Molina R."/>
            <person name="Gualpa J."/>
            <person name="Puente M."/>
            <person name="Maroniche G."/>
            <person name="Paris G."/>
            <person name="Baker D."/>
            <person name="Clavijo B."/>
            <person name="McLay K."/>
            <person name="Spaepen S."/>
            <person name="Perticari A."/>
            <person name="Vazquez M."/>
            <person name="Wisniewski-Dye F."/>
            <person name="Watkins C."/>
            <person name="Martinez-Abarca F."/>
            <person name="Vanderleyden J."/>
            <person name="Cassan F."/>
        </authorList>
    </citation>
    <scope>NUCLEOTIDE SEQUENCE [LARGE SCALE GENOMIC DNA]</scope>
    <source>
        <strain evidence="9 10">Az39</strain>
        <plasmid evidence="9">AbAZ39_p4</plasmid>
    </source>
</reference>
<dbReference type="Proteomes" id="UP000027186">
    <property type="component" value="Plasmid AbAZ39_p4"/>
</dbReference>
<dbReference type="InterPro" id="IPR052157">
    <property type="entry name" value="BCAA_transport_permease"/>
</dbReference>
<gene>
    <name evidence="9" type="ORF">ABAZ39_30445</name>
</gene>
<evidence type="ECO:0000256" key="2">
    <source>
        <dbReference type="ARBA" id="ARBA00022448"/>
    </source>
</evidence>
<dbReference type="GO" id="GO:0022857">
    <property type="term" value="F:transmembrane transporter activity"/>
    <property type="evidence" value="ECO:0007669"/>
    <property type="project" value="InterPro"/>
</dbReference>
<dbReference type="Pfam" id="PF02653">
    <property type="entry name" value="BPD_transp_2"/>
    <property type="match status" value="1"/>
</dbReference>
<dbReference type="GO" id="GO:0005524">
    <property type="term" value="F:ATP binding"/>
    <property type="evidence" value="ECO:0007669"/>
    <property type="project" value="UniProtKB-KW"/>
</dbReference>
<geneLocation type="plasmid" evidence="9 10">
    <name>AbAZ39_p4</name>
</geneLocation>
<dbReference type="PANTHER" id="PTHR11795:SF442">
    <property type="entry name" value="ABC TRANSPORTER ATP-BINDING PROTEIN"/>
    <property type="match status" value="1"/>
</dbReference>
<dbReference type="PANTHER" id="PTHR11795">
    <property type="entry name" value="BRANCHED-CHAIN AMINO ACID TRANSPORT SYSTEM PERMEASE PROTEIN LIVH"/>
    <property type="match status" value="1"/>
</dbReference>
<dbReference type="GO" id="GO:0005886">
    <property type="term" value="C:plasma membrane"/>
    <property type="evidence" value="ECO:0007669"/>
    <property type="project" value="UniProtKB-SubCell"/>
</dbReference>
<dbReference type="CDD" id="cd06582">
    <property type="entry name" value="TM_PBP1_LivH_like"/>
    <property type="match status" value="1"/>
</dbReference>
<organism evidence="9 10">
    <name type="scientific">Azospirillum argentinense</name>
    <dbReference type="NCBI Taxonomy" id="2970906"/>
    <lineage>
        <taxon>Bacteria</taxon>
        <taxon>Pseudomonadati</taxon>
        <taxon>Pseudomonadota</taxon>
        <taxon>Alphaproteobacteria</taxon>
        <taxon>Rhodospirillales</taxon>
        <taxon>Azospirillaceae</taxon>
        <taxon>Azospirillum</taxon>
    </lineage>
</organism>
<evidence type="ECO:0000256" key="3">
    <source>
        <dbReference type="ARBA" id="ARBA00022475"/>
    </source>
</evidence>
<comment type="subcellular location">
    <subcellularLocation>
        <location evidence="1">Cell membrane</location>
        <topology evidence="1">Multi-pass membrane protein</topology>
    </subcellularLocation>
</comment>
<proteinExistence type="inferred from homology"/>
<keyword evidence="9" id="KW-0614">Plasmid</keyword>
<name>A0A060DYN3_9PROT</name>
<evidence type="ECO:0000256" key="8">
    <source>
        <dbReference type="ARBA" id="ARBA00037998"/>
    </source>
</evidence>